<proteinExistence type="predicted"/>
<keyword evidence="4" id="KW-1185">Reference proteome</keyword>
<dbReference type="InterPro" id="IPR036388">
    <property type="entry name" value="WH-like_DNA-bd_sf"/>
</dbReference>
<evidence type="ECO:0000313" key="3">
    <source>
        <dbReference type="EMBL" id="MFH6982501.1"/>
    </source>
</evidence>
<dbReference type="Pfam" id="PF13884">
    <property type="entry name" value="Peptidase_S74"/>
    <property type="match status" value="1"/>
</dbReference>
<protein>
    <submittedName>
        <fullName evidence="3">Tail fiber domain-containing protein</fullName>
    </submittedName>
</protein>
<dbReference type="RefSeq" id="WP_395416197.1">
    <property type="nucleotide sequence ID" value="NZ_JBIPKE010000012.1"/>
</dbReference>
<organism evidence="3 4">
    <name type="scientific">Marinoscillum luteum</name>
    <dbReference type="NCBI Taxonomy" id="861051"/>
    <lineage>
        <taxon>Bacteria</taxon>
        <taxon>Pseudomonadati</taxon>
        <taxon>Bacteroidota</taxon>
        <taxon>Cytophagia</taxon>
        <taxon>Cytophagales</taxon>
        <taxon>Reichenbachiellaceae</taxon>
        <taxon>Marinoscillum</taxon>
    </lineage>
</organism>
<evidence type="ECO:0000259" key="2">
    <source>
        <dbReference type="PROSITE" id="PS51688"/>
    </source>
</evidence>
<feature type="domain" description="Peptidase S74" evidence="2">
    <location>
        <begin position="731"/>
        <end position="821"/>
    </location>
</feature>
<name>A0ABW7N4J7_9BACT</name>
<dbReference type="EMBL" id="JBIPKE010000012">
    <property type="protein sequence ID" value="MFH6982501.1"/>
    <property type="molecule type" value="Genomic_DNA"/>
</dbReference>
<evidence type="ECO:0000313" key="4">
    <source>
        <dbReference type="Proteomes" id="UP001610063"/>
    </source>
</evidence>
<keyword evidence="1" id="KW-0175">Coiled coil</keyword>
<comment type="caution">
    <text evidence="3">The sequence shown here is derived from an EMBL/GenBank/DDBJ whole genome shotgun (WGS) entry which is preliminary data.</text>
</comment>
<gene>
    <name evidence="3" type="ORF">ACHKAR_03580</name>
</gene>
<dbReference type="InterPro" id="IPR030392">
    <property type="entry name" value="S74_ICA"/>
</dbReference>
<evidence type="ECO:0000256" key="1">
    <source>
        <dbReference type="SAM" id="Coils"/>
    </source>
</evidence>
<sequence length="868" mass="91641">MKYLSLVFALCFTLSSYGQKIPFQGKLTENDEPVTGTKDLTFSFESTEWTETHTSVSILDGFYSVVLGSITPLPDDLFASSDEASLIISVGEISLSPITIYQPYKQKVFTDTYDGTTDQPALTVNRSGSAGSSFAAAEVIAEMDDDSYALYGQATGAGSNYAVYGYANGEGATNWGTFGIARGAGDGSEGYGTGSYNNGAVGYARDNIWGNTGVWGRAYGAQGVDNIGVAGWAEVNNGSDTILNQGVLGRALGPGINYGVHGIAEAGVENWAGWFDGNVNVNGELMVNGEPFSGGSSTGVPDSIEATDIKLLNAEGKLRTHLNIYEPTNAGSLVLYGANDSTKVIVGSSYSGYGGYIGLYDSLRNQGARLFVNTKGVGNLYTYDANHKVAGWFGNQGNTGGFMQLAGYDQSGVFTGATYTGMASWNNGLPYFIMEGSSEDPFTTLVEFGASLNGQSSEVPYFNMNSSTRAINGQSAAISLGVSEQDLGFLELHGGNDRNWDVRAVLQVDSVGSLGTAGRLELLGPLGDVDNNVKGIMRVGANNDAGGTDPSGVSGEMILFGTNTPNVIMGGKQWDNNDLAKMELLGSKSDGGSWALPNIGLDVFSDGTYDAGAINIFNTIDGTSYQTVGLTSNGRDNGGQLTLHSADASSMVVLQSSSVDGVQGGEINLLSSVEGSGIRMYGGSDFGADSNPVAQSHIAIYDNDSTYVYLWGDGSIDASGTISGQSVVQTSDQRLKDNIQTQKNSLEKIKSLRGVTFEWKSDPSNEQHIGFIAQEVQEIYPEMVTTNEDGYKAVNYAVLVSSLVEAIKELDKKVDMLADENAKMKAELSAASSRSSEIEQLRSEIASIRELLLSPAKESEATTIGQNR</sequence>
<accession>A0ABW7N4J7</accession>
<dbReference type="Proteomes" id="UP001610063">
    <property type="component" value="Unassembled WGS sequence"/>
</dbReference>
<feature type="coiled-coil region" evidence="1">
    <location>
        <begin position="800"/>
        <end position="834"/>
    </location>
</feature>
<dbReference type="Gene3D" id="1.10.10.10">
    <property type="entry name" value="Winged helix-like DNA-binding domain superfamily/Winged helix DNA-binding domain"/>
    <property type="match status" value="1"/>
</dbReference>
<reference evidence="3 4" key="1">
    <citation type="journal article" date="2013" name="Int. J. Syst. Evol. Microbiol.">
        <title>Marinoscillum luteum sp. nov., isolated from marine sediment.</title>
        <authorList>
            <person name="Cha I.T."/>
            <person name="Park S.J."/>
            <person name="Kim S.J."/>
            <person name="Kim J.G."/>
            <person name="Jung M.Y."/>
            <person name="Shin K.S."/>
            <person name="Kwon K.K."/>
            <person name="Yang S.H."/>
            <person name="Seo Y.S."/>
            <person name="Rhee S.K."/>
        </authorList>
    </citation>
    <scope>NUCLEOTIDE SEQUENCE [LARGE SCALE GENOMIC DNA]</scope>
    <source>
        <strain evidence="3 4">KCTC 23939</strain>
    </source>
</reference>
<dbReference type="PROSITE" id="PS51688">
    <property type="entry name" value="ICA"/>
    <property type="match status" value="1"/>
</dbReference>